<accession>A0A1Y2H9F8</accession>
<evidence type="ECO:0000313" key="4">
    <source>
        <dbReference type="Proteomes" id="UP000193411"/>
    </source>
</evidence>
<gene>
    <name evidence="3" type="ORF">BCR44DRAFT_92891</name>
</gene>
<evidence type="ECO:0000313" key="3">
    <source>
        <dbReference type="EMBL" id="ORZ30333.1"/>
    </source>
</evidence>
<dbReference type="AlphaFoldDB" id="A0A1Y2H9F8"/>
<feature type="signal peptide" evidence="2">
    <location>
        <begin position="1"/>
        <end position="19"/>
    </location>
</feature>
<protein>
    <submittedName>
        <fullName evidence="3">Uncharacterized protein</fullName>
    </submittedName>
</protein>
<keyword evidence="2" id="KW-0732">Signal</keyword>
<name>A0A1Y2H9F8_9FUNG</name>
<reference evidence="3 4" key="1">
    <citation type="submission" date="2016-07" db="EMBL/GenBank/DDBJ databases">
        <title>Pervasive Adenine N6-methylation of Active Genes in Fungi.</title>
        <authorList>
            <consortium name="DOE Joint Genome Institute"/>
            <person name="Mondo S.J."/>
            <person name="Dannebaum R.O."/>
            <person name="Kuo R.C."/>
            <person name="Labutti K."/>
            <person name="Haridas S."/>
            <person name="Kuo A."/>
            <person name="Salamov A."/>
            <person name="Ahrendt S.R."/>
            <person name="Lipzen A."/>
            <person name="Sullivan W."/>
            <person name="Andreopoulos W.B."/>
            <person name="Clum A."/>
            <person name="Lindquist E."/>
            <person name="Daum C."/>
            <person name="Ramamoorthy G.K."/>
            <person name="Gryganskyi A."/>
            <person name="Culley D."/>
            <person name="Magnuson J.K."/>
            <person name="James T.Y."/>
            <person name="O'Malley M.A."/>
            <person name="Stajich J.E."/>
            <person name="Spatafora J.W."/>
            <person name="Visel A."/>
            <person name="Grigoriev I.V."/>
        </authorList>
    </citation>
    <scope>NUCLEOTIDE SEQUENCE [LARGE SCALE GENOMIC DNA]</scope>
    <source>
        <strain evidence="3 4">PL171</strain>
    </source>
</reference>
<sequence>MTMGLIPAWWCATQPGSQGAVIIRAMRAWLPAIVSPQGIEPVESTITAAASITRIHATRPRVCSPSATETLSAHETSNGYQKPTHHSYNIQLAATAIQLATISNPVVKQGTVTSSPARAETIHAPPTTPASATRPAPMLATDSAPIPNPNVPPCRASSPRCLRVSPKACSQLLL</sequence>
<organism evidence="3 4">
    <name type="scientific">Catenaria anguillulae PL171</name>
    <dbReference type="NCBI Taxonomy" id="765915"/>
    <lineage>
        <taxon>Eukaryota</taxon>
        <taxon>Fungi</taxon>
        <taxon>Fungi incertae sedis</taxon>
        <taxon>Blastocladiomycota</taxon>
        <taxon>Blastocladiomycetes</taxon>
        <taxon>Blastocladiales</taxon>
        <taxon>Catenariaceae</taxon>
        <taxon>Catenaria</taxon>
    </lineage>
</organism>
<comment type="caution">
    <text evidence="3">The sequence shown here is derived from an EMBL/GenBank/DDBJ whole genome shotgun (WGS) entry which is preliminary data.</text>
</comment>
<feature type="chain" id="PRO_5012327563" evidence="2">
    <location>
        <begin position="20"/>
        <end position="174"/>
    </location>
</feature>
<feature type="region of interest" description="Disordered" evidence="1">
    <location>
        <begin position="63"/>
        <end position="83"/>
    </location>
</feature>
<keyword evidence="4" id="KW-1185">Reference proteome</keyword>
<evidence type="ECO:0000256" key="2">
    <source>
        <dbReference type="SAM" id="SignalP"/>
    </source>
</evidence>
<feature type="region of interest" description="Disordered" evidence="1">
    <location>
        <begin position="111"/>
        <end position="150"/>
    </location>
</feature>
<evidence type="ECO:0000256" key="1">
    <source>
        <dbReference type="SAM" id="MobiDB-lite"/>
    </source>
</evidence>
<dbReference type="Proteomes" id="UP000193411">
    <property type="component" value="Unassembled WGS sequence"/>
</dbReference>
<proteinExistence type="predicted"/>
<feature type="compositionally biased region" description="Polar residues" evidence="1">
    <location>
        <begin position="65"/>
        <end position="83"/>
    </location>
</feature>
<dbReference type="EMBL" id="MCFL01000089">
    <property type="protein sequence ID" value="ORZ30333.1"/>
    <property type="molecule type" value="Genomic_DNA"/>
</dbReference>